<dbReference type="InterPro" id="IPR029028">
    <property type="entry name" value="Alpha/beta_knot_MTases"/>
</dbReference>
<dbReference type="GO" id="GO:0070475">
    <property type="term" value="P:rRNA base methylation"/>
    <property type="evidence" value="ECO:0007669"/>
    <property type="project" value="TreeGrafter"/>
</dbReference>
<evidence type="ECO:0000256" key="3">
    <source>
        <dbReference type="ARBA" id="ARBA00012328"/>
    </source>
</evidence>
<dbReference type="EMBL" id="DVNG01000119">
    <property type="protein sequence ID" value="HIU50938.1"/>
    <property type="molecule type" value="Genomic_DNA"/>
</dbReference>
<dbReference type="Pfam" id="PF04452">
    <property type="entry name" value="Methyltrans_RNA"/>
    <property type="match status" value="1"/>
</dbReference>
<evidence type="ECO:0000256" key="2">
    <source>
        <dbReference type="ARBA" id="ARBA00005528"/>
    </source>
</evidence>
<comment type="catalytic activity">
    <reaction evidence="11 12">
        <text>uridine(1498) in 16S rRNA + S-adenosyl-L-methionine = N(3)-methyluridine(1498) in 16S rRNA + S-adenosyl-L-homocysteine + H(+)</text>
        <dbReference type="Rhea" id="RHEA:42920"/>
        <dbReference type="Rhea" id="RHEA-COMP:10283"/>
        <dbReference type="Rhea" id="RHEA-COMP:10284"/>
        <dbReference type="ChEBI" id="CHEBI:15378"/>
        <dbReference type="ChEBI" id="CHEBI:57856"/>
        <dbReference type="ChEBI" id="CHEBI:59789"/>
        <dbReference type="ChEBI" id="CHEBI:65315"/>
        <dbReference type="ChEBI" id="CHEBI:74502"/>
        <dbReference type="EC" id="2.1.1.193"/>
    </reaction>
</comment>
<evidence type="ECO:0000256" key="7">
    <source>
        <dbReference type="ARBA" id="ARBA00022603"/>
    </source>
</evidence>
<dbReference type="Pfam" id="PF20260">
    <property type="entry name" value="PUA_4"/>
    <property type="match status" value="1"/>
</dbReference>
<dbReference type="CDD" id="cd18084">
    <property type="entry name" value="RsmE-like"/>
    <property type="match status" value="1"/>
</dbReference>
<organism evidence="15 16">
    <name type="scientific">Candidatus Limousia pullorum</name>
    <dbReference type="NCBI Taxonomy" id="2840860"/>
    <lineage>
        <taxon>Bacteria</taxon>
        <taxon>Bacillati</taxon>
        <taxon>Bacillota</taxon>
        <taxon>Clostridia</taxon>
        <taxon>Eubacteriales</taxon>
        <taxon>Oscillospiraceae</taxon>
        <taxon>Oscillospiraceae incertae sedis</taxon>
        <taxon>Candidatus Limousia</taxon>
    </lineage>
</organism>
<comment type="similarity">
    <text evidence="2 12">Belongs to the RNA methyltransferase RsmE family.</text>
</comment>
<keyword evidence="9 12" id="KW-0949">S-adenosyl-L-methionine</keyword>
<dbReference type="NCBIfam" id="NF008692">
    <property type="entry name" value="PRK11713.1-5"/>
    <property type="match status" value="1"/>
</dbReference>
<protein>
    <recommendedName>
        <fullName evidence="4 12">Ribosomal RNA small subunit methyltransferase E</fullName>
        <ecNumber evidence="3 12">2.1.1.193</ecNumber>
    </recommendedName>
</protein>
<comment type="caution">
    <text evidence="15">The sequence shown here is derived from an EMBL/GenBank/DDBJ whole genome shotgun (WGS) entry which is preliminary data.</text>
</comment>
<comment type="function">
    <text evidence="10 12">Specifically methylates the N3 position of the uracil ring of uridine 1498 (m3U1498) in 16S rRNA. Acts on the fully assembled 30S ribosomal subunit.</text>
</comment>
<evidence type="ECO:0000313" key="16">
    <source>
        <dbReference type="Proteomes" id="UP000824118"/>
    </source>
</evidence>
<evidence type="ECO:0000256" key="4">
    <source>
        <dbReference type="ARBA" id="ARBA00013673"/>
    </source>
</evidence>
<dbReference type="GO" id="GO:0070042">
    <property type="term" value="F:rRNA (uridine-N3-)-methyltransferase activity"/>
    <property type="evidence" value="ECO:0007669"/>
    <property type="project" value="TreeGrafter"/>
</dbReference>
<name>A0A9D1LZB7_9FIRM</name>
<dbReference type="InterPro" id="IPR006700">
    <property type="entry name" value="RsmE"/>
</dbReference>
<dbReference type="Gene3D" id="2.40.240.20">
    <property type="entry name" value="Hypothetical PUA domain-like, domain 1"/>
    <property type="match status" value="1"/>
</dbReference>
<dbReference type="SUPFAM" id="SSF88697">
    <property type="entry name" value="PUA domain-like"/>
    <property type="match status" value="1"/>
</dbReference>
<accession>A0A9D1LZB7</accession>
<dbReference type="Proteomes" id="UP000824118">
    <property type="component" value="Unassembled WGS sequence"/>
</dbReference>
<feature type="domain" description="Ribosomal RNA small subunit methyltransferase E methyltransferase" evidence="13">
    <location>
        <begin position="74"/>
        <end position="237"/>
    </location>
</feature>
<evidence type="ECO:0000259" key="14">
    <source>
        <dbReference type="Pfam" id="PF20260"/>
    </source>
</evidence>
<dbReference type="EC" id="2.1.1.193" evidence="3 12"/>
<sequence>MPRFFIDRPVDREETNIIIDGEDGRHIERSLRMAAGEEIAVCDSNEQEHFCKITSIQNGVVTAEILYSQPCKNEASIKVTLYQALTKGDKMDTIIQKAVELGVYKIVPVITKRCVSRPDQKSLMKKCQRWQKIAQQASMQSHRGIIPEIGEPLDFKKALEQCKENSKNILFYEKGGEKISDSGIKDIESLGIFIGSEGGFDPEEVSEFLKTGGTTATLGKRILRAETAPLAALTIIMYETGNMD</sequence>
<proteinExistence type="inferred from homology"/>
<evidence type="ECO:0000256" key="9">
    <source>
        <dbReference type="ARBA" id="ARBA00022691"/>
    </source>
</evidence>
<dbReference type="GO" id="GO:0005737">
    <property type="term" value="C:cytoplasm"/>
    <property type="evidence" value="ECO:0007669"/>
    <property type="project" value="UniProtKB-SubCell"/>
</dbReference>
<comment type="subcellular location">
    <subcellularLocation>
        <location evidence="1 12">Cytoplasm</location>
    </subcellularLocation>
</comment>
<evidence type="ECO:0000256" key="10">
    <source>
        <dbReference type="ARBA" id="ARBA00025699"/>
    </source>
</evidence>
<evidence type="ECO:0000256" key="8">
    <source>
        <dbReference type="ARBA" id="ARBA00022679"/>
    </source>
</evidence>
<dbReference type="NCBIfam" id="TIGR00046">
    <property type="entry name" value="RsmE family RNA methyltransferase"/>
    <property type="match status" value="1"/>
</dbReference>
<evidence type="ECO:0000256" key="12">
    <source>
        <dbReference type="PIRNR" id="PIRNR015601"/>
    </source>
</evidence>
<reference evidence="15" key="1">
    <citation type="submission" date="2020-10" db="EMBL/GenBank/DDBJ databases">
        <authorList>
            <person name="Gilroy R."/>
        </authorList>
    </citation>
    <scope>NUCLEOTIDE SEQUENCE</scope>
    <source>
        <strain evidence="15">ChiGjej1B1-1684</strain>
    </source>
</reference>
<dbReference type="PANTHER" id="PTHR30027">
    <property type="entry name" value="RIBOSOMAL RNA SMALL SUBUNIT METHYLTRANSFERASE E"/>
    <property type="match status" value="1"/>
</dbReference>
<keyword evidence="7 12" id="KW-0489">Methyltransferase</keyword>
<evidence type="ECO:0000259" key="13">
    <source>
        <dbReference type="Pfam" id="PF04452"/>
    </source>
</evidence>
<dbReference type="InterPro" id="IPR046887">
    <property type="entry name" value="RsmE_PUA-like"/>
</dbReference>
<dbReference type="AlphaFoldDB" id="A0A9D1LZB7"/>
<dbReference type="PANTHER" id="PTHR30027:SF3">
    <property type="entry name" value="16S RRNA (URACIL(1498)-N(3))-METHYLTRANSFERASE"/>
    <property type="match status" value="1"/>
</dbReference>
<dbReference type="InterPro" id="IPR015947">
    <property type="entry name" value="PUA-like_sf"/>
</dbReference>
<reference evidence="15" key="2">
    <citation type="journal article" date="2021" name="PeerJ">
        <title>Extensive microbial diversity within the chicken gut microbiome revealed by metagenomics and culture.</title>
        <authorList>
            <person name="Gilroy R."/>
            <person name="Ravi A."/>
            <person name="Getino M."/>
            <person name="Pursley I."/>
            <person name="Horton D.L."/>
            <person name="Alikhan N.F."/>
            <person name="Baker D."/>
            <person name="Gharbi K."/>
            <person name="Hall N."/>
            <person name="Watson M."/>
            <person name="Adriaenssens E.M."/>
            <person name="Foster-Nyarko E."/>
            <person name="Jarju S."/>
            <person name="Secka A."/>
            <person name="Antonio M."/>
            <person name="Oren A."/>
            <person name="Chaudhuri R.R."/>
            <person name="La Ragione R."/>
            <person name="Hildebrand F."/>
            <person name="Pallen M.J."/>
        </authorList>
    </citation>
    <scope>NUCLEOTIDE SEQUENCE</scope>
    <source>
        <strain evidence="15">ChiGjej1B1-1684</strain>
    </source>
</reference>
<dbReference type="PIRSF" id="PIRSF015601">
    <property type="entry name" value="MTase_slr0722"/>
    <property type="match status" value="1"/>
</dbReference>
<keyword evidence="5 12" id="KW-0963">Cytoplasm</keyword>
<gene>
    <name evidence="15" type="ORF">IAD22_08000</name>
</gene>
<keyword evidence="8 12" id="KW-0808">Transferase</keyword>
<dbReference type="InterPro" id="IPR029026">
    <property type="entry name" value="tRNA_m1G_MTases_N"/>
</dbReference>
<evidence type="ECO:0000256" key="11">
    <source>
        <dbReference type="ARBA" id="ARBA00047944"/>
    </source>
</evidence>
<evidence type="ECO:0000256" key="5">
    <source>
        <dbReference type="ARBA" id="ARBA00022490"/>
    </source>
</evidence>
<dbReference type="SUPFAM" id="SSF75217">
    <property type="entry name" value="alpha/beta knot"/>
    <property type="match status" value="1"/>
</dbReference>
<feature type="domain" description="Ribosomal RNA small subunit methyltransferase E PUA-like" evidence="14">
    <location>
        <begin position="19"/>
        <end position="65"/>
    </location>
</feature>
<keyword evidence="6 12" id="KW-0698">rRNA processing</keyword>
<evidence type="ECO:0000256" key="1">
    <source>
        <dbReference type="ARBA" id="ARBA00004496"/>
    </source>
</evidence>
<dbReference type="Gene3D" id="3.40.1280.10">
    <property type="match status" value="1"/>
</dbReference>
<evidence type="ECO:0000256" key="6">
    <source>
        <dbReference type="ARBA" id="ARBA00022552"/>
    </source>
</evidence>
<evidence type="ECO:0000313" key="15">
    <source>
        <dbReference type="EMBL" id="HIU50938.1"/>
    </source>
</evidence>
<dbReference type="InterPro" id="IPR046886">
    <property type="entry name" value="RsmE_MTase_dom"/>
</dbReference>